<sequence length="127" mass="14612">MVRPNYGIVYLRSNLFGPDRYAKGIMASSTKLPFEKDLPTRDRIFKWFGELRRDRRHLRGGFRSVYPVQLRSEAHRQMRLDTGVSVAELGLGTWTRVGDGLWLWELTDAEVTKAKALFERSGLLLAA</sequence>
<dbReference type="Proteomes" id="UP000503447">
    <property type="component" value="Chromosome"/>
</dbReference>
<accession>A0A6M5YLU0</accession>
<dbReference type="KEGG" id="ftj:FTUN_2411"/>
<evidence type="ECO:0000313" key="2">
    <source>
        <dbReference type="Proteomes" id="UP000503447"/>
    </source>
</evidence>
<reference evidence="2" key="1">
    <citation type="submission" date="2020-05" db="EMBL/GenBank/DDBJ databases">
        <title>Frigoriglobus tundricola gen. nov., sp. nov., a psychrotolerant cellulolytic planctomycete of the family Gemmataceae with two divergent copies of 16S rRNA gene.</title>
        <authorList>
            <person name="Kulichevskaya I.S."/>
            <person name="Ivanova A.A."/>
            <person name="Naumoff D.G."/>
            <person name="Beletsky A.V."/>
            <person name="Rijpstra W.I.C."/>
            <person name="Sinninghe Damste J.S."/>
            <person name="Mardanov A.V."/>
            <person name="Ravin N.V."/>
            <person name="Dedysh S.N."/>
        </authorList>
    </citation>
    <scope>NUCLEOTIDE SEQUENCE [LARGE SCALE GENOMIC DNA]</scope>
    <source>
        <strain evidence="2">PL17</strain>
    </source>
</reference>
<evidence type="ECO:0000313" key="1">
    <source>
        <dbReference type="EMBL" id="QJW94885.1"/>
    </source>
</evidence>
<proteinExistence type="predicted"/>
<name>A0A6M5YLU0_9BACT</name>
<organism evidence="1 2">
    <name type="scientific">Frigoriglobus tundricola</name>
    <dbReference type="NCBI Taxonomy" id="2774151"/>
    <lineage>
        <taxon>Bacteria</taxon>
        <taxon>Pseudomonadati</taxon>
        <taxon>Planctomycetota</taxon>
        <taxon>Planctomycetia</taxon>
        <taxon>Gemmatales</taxon>
        <taxon>Gemmataceae</taxon>
        <taxon>Frigoriglobus</taxon>
    </lineage>
</organism>
<gene>
    <name evidence="1" type="ORF">FTUN_2411</name>
</gene>
<keyword evidence="2" id="KW-1185">Reference proteome</keyword>
<dbReference type="AlphaFoldDB" id="A0A6M5YLU0"/>
<protein>
    <submittedName>
        <fullName evidence="1">Uncharacterized protein</fullName>
    </submittedName>
</protein>
<dbReference type="EMBL" id="CP053452">
    <property type="protein sequence ID" value="QJW94885.1"/>
    <property type="molecule type" value="Genomic_DNA"/>
</dbReference>